<evidence type="ECO:0000259" key="2">
    <source>
        <dbReference type="Pfam" id="PF14321"/>
    </source>
</evidence>
<dbReference type="Proteomes" id="UP000697710">
    <property type="component" value="Unassembled WGS sequence"/>
</dbReference>
<dbReference type="AlphaFoldDB" id="A0A956RMX0"/>
<feature type="chain" id="PRO_5037994155" evidence="1">
    <location>
        <begin position="31"/>
        <end position="301"/>
    </location>
</feature>
<dbReference type="Pfam" id="PF14321">
    <property type="entry name" value="DUF4382"/>
    <property type="match status" value="1"/>
</dbReference>
<feature type="domain" description="DUF4382" evidence="2">
    <location>
        <begin position="46"/>
        <end position="180"/>
    </location>
</feature>
<evidence type="ECO:0000256" key="1">
    <source>
        <dbReference type="SAM" id="SignalP"/>
    </source>
</evidence>
<gene>
    <name evidence="3" type="ORF">KC729_00500</name>
</gene>
<dbReference type="Gene3D" id="2.60.40.1120">
    <property type="entry name" value="Carboxypeptidase-like, regulatory domain"/>
    <property type="match status" value="1"/>
</dbReference>
<dbReference type="Pfam" id="PF13620">
    <property type="entry name" value="CarboxypepD_reg"/>
    <property type="match status" value="1"/>
</dbReference>
<dbReference type="InterPro" id="IPR008969">
    <property type="entry name" value="CarboxyPept-like_regulatory"/>
</dbReference>
<reference evidence="3" key="1">
    <citation type="submission" date="2020-04" db="EMBL/GenBank/DDBJ databases">
        <authorList>
            <person name="Zhang T."/>
        </authorList>
    </citation>
    <scope>NUCLEOTIDE SEQUENCE</scope>
    <source>
        <strain evidence="3">HKST-UBA01</strain>
    </source>
</reference>
<feature type="signal peptide" evidence="1">
    <location>
        <begin position="1"/>
        <end position="30"/>
    </location>
</feature>
<reference evidence="3" key="2">
    <citation type="journal article" date="2021" name="Microbiome">
        <title>Successional dynamics and alternative stable states in a saline activated sludge microbial community over 9 years.</title>
        <authorList>
            <person name="Wang Y."/>
            <person name="Ye J."/>
            <person name="Ju F."/>
            <person name="Liu L."/>
            <person name="Boyd J.A."/>
            <person name="Deng Y."/>
            <person name="Parks D.H."/>
            <person name="Jiang X."/>
            <person name="Yin X."/>
            <person name="Woodcroft B.J."/>
            <person name="Tyson G.W."/>
            <person name="Hugenholtz P."/>
            <person name="Polz M.F."/>
            <person name="Zhang T."/>
        </authorList>
    </citation>
    <scope>NUCLEOTIDE SEQUENCE</scope>
    <source>
        <strain evidence="3">HKST-UBA01</strain>
    </source>
</reference>
<evidence type="ECO:0000313" key="3">
    <source>
        <dbReference type="EMBL" id="MCA9726130.1"/>
    </source>
</evidence>
<dbReference type="EMBL" id="JAGQHR010000005">
    <property type="protein sequence ID" value="MCA9726130.1"/>
    <property type="molecule type" value="Genomic_DNA"/>
</dbReference>
<sequence>MTNANKRRRGHRWMGLLAFPVMMIAALGLGACGSDDDTTQPGSESGSVRIALSDAPFPFSLVDTAMVRIDSVSVHLDAAADAGGWITIDDHTRVVNLLDLQNGVTEEIAAAEVPVGEIDQLRLHVSDAGVTLVDGRSFDLEIPSGDRTGIKVFPTPNILVVSDLTTDLLLDFDVSNSFHPIPASPNHVDDIREFQFRPTLHVANLTSTGTVSGMVFTTLGTETEIDDLPLAGAAITLYDGPTEVAGTATTTTGAFRVMGIPAGEYRLVVTMLGFVESVATVDVIAGNETVVAEQRLDPIGG</sequence>
<keyword evidence="1" id="KW-0732">Signal</keyword>
<organism evidence="3 4">
    <name type="scientific">Eiseniibacteriota bacterium</name>
    <dbReference type="NCBI Taxonomy" id="2212470"/>
    <lineage>
        <taxon>Bacteria</taxon>
        <taxon>Candidatus Eiseniibacteriota</taxon>
    </lineage>
</organism>
<dbReference type="PROSITE" id="PS51257">
    <property type="entry name" value="PROKAR_LIPOPROTEIN"/>
    <property type="match status" value="1"/>
</dbReference>
<proteinExistence type="predicted"/>
<dbReference type="SUPFAM" id="SSF49464">
    <property type="entry name" value="Carboxypeptidase regulatory domain-like"/>
    <property type="match status" value="1"/>
</dbReference>
<protein>
    <submittedName>
        <fullName evidence="3">DUF4382 domain-containing protein</fullName>
    </submittedName>
</protein>
<comment type="caution">
    <text evidence="3">The sequence shown here is derived from an EMBL/GenBank/DDBJ whole genome shotgun (WGS) entry which is preliminary data.</text>
</comment>
<name>A0A956RMX0_UNCEI</name>
<accession>A0A956RMX0</accession>
<evidence type="ECO:0000313" key="4">
    <source>
        <dbReference type="Proteomes" id="UP000697710"/>
    </source>
</evidence>
<dbReference type="InterPro" id="IPR025491">
    <property type="entry name" value="DUF4382"/>
</dbReference>